<name>A0A286H0Y6_9PROT</name>
<evidence type="ECO:0000313" key="3">
    <source>
        <dbReference type="Proteomes" id="UP000219621"/>
    </source>
</evidence>
<keyword evidence="1" id="KW-0472">Membrane</keyword>
<keyword evidence="1" id="KW-0812">Transmembrane</keyword>
<dbReference type="EMBL" id="OCNJ01000015">
    <property type="protein sequence ID" value="SOE00964.1"/>
    <property type="molecule type" value="Genomic_DNA"/>
</dbReference>
<dbReference type="RefSeq" id="WP_097281444.1">
    <property type="nucleotide sequence ID" value="NZ_OCNJ01000015.1"/>
</dbReference>
<reference evidence="2 3" key="1">
    <citation type="submission" date="2017-09" db="EMBL/GenBank/DDBJ databases">
        <authorList>
            <person name="Ehlers B."/>
            <person name="Leendertz F.H."/>
        </authorList>
    </citation>
    <scope>NUCLEOTIDE SEQUENCE [LARGE SCALE GENOMIC DNA]</scope>
    <source>
        <strain evidence="2 3">USBA 140</strain>
    </source>
</reference>
<evidence type="ECO:0000313" key="2">
    <source>
        <dbReference type="EMBL" id="SOE00964.1"/>
    </source>
</evidence>
<proteinExistence type="predicted"/>
<evidence type="ECO:0008006" key="4">
    <source>
        <dbReference type="Google" id="ProtNLM"/>
    </source>
</evidence>
<organism evidence="2 3">
    <name type="scientific">Caenispirillum bisanense</name>
    <dbReference type="NCBI Taxonomy" id="414052"/>
    <lineage>
        <taxon>Bacteria</taxon>
        <taxon>Pseudomonadati</taxon>
        <taxon>Pseudomonadota</taxon>
        <taxon>Alphaproteobacteria</taxon>
        <taxon>Rhodospirillales</taxon>
        <taxon>Novispirillaceae</taxon>
        <taxon>Caenispirillum</taxon>
    </lineage>
</organism>
<dbReference type="Proteomes" id="UP000219621">
    <property type="component" value="Unassembled WGS sequence"/>
</dbReference>
<keyword evidence="3" id="KW-1185">Reference proteome</keyword>
<keyword evidence="1" id="KW-1133">Transmembrane helix</keyword>
<gene>
    <name evidence="2" type="ORF">SAMN05421508_11531</name>
</gene>
<dbReference type="OrthoDB" id="8450655at2"/>
<evidence type="ECO:0000256" key="1">
    <source>
        <dbReference type="SAM" id="Phobius"/>
    </source>
</evidence>
<protein>
    <recommendedName>
        <fullName evidence="4">VanZ like family protein</fullName>
    </recommendedName>
</protein>
<feature type="transmembrane region" description="Helical" evidence="1">
    <location>
        <begin position="70"/>
        <end position="89"/>
    </location>
</feature>
<accession>A0A286H0Y6</accession>
<feature type="transmembrane region" description="Helical" evidence="1">
    <location>
        <begin position="19"/>
        <end position="36"/>
    </location>
</feature>
<feature type="transmembrane region" description="Helical" evidence="1">
    <location>
        <begin position="43"/>
        <end position="64"/>
    </location>
</feature>
<dbReference type="AlphaFoldDB" id="A0A286H0Y6"/>
<sequence>MYLDIKGSLFGSIPFGNDFTHMLFGMVVLLVTAIVFRRPVGQWATLLPVVLISAAMELVDVLVYGQAAGAAARDFVTFCLIPAVLVLSFRQGWAKA</sequence>